<gene>
    <name evidence="2" type="ORF">SAMN06295967_1187</name>
</gene>
<feature type="domain" description="ATPase AAA-type core" evidence="1">
    <location>
        <begin position="43"/>
        <end position="126"/>
    </location>
</feature>
<sequence>MNSFIKNTTPEYALYKGARKRRLFLSRVESVVKISSSQKYRHLYLYSPPGLGKTFSVKHVLNNLKINHLELTGNTSMYAFGIMLAVIQYRNPNLIPLTIFVDDSDELFRTEPSCNAMKNVLEGANKFTYEKSMANTEGDLTELQLEAVKFFRHEGRSGFEVPTHNLKFIFTSNNRLPLDEEVEKARKKGAAKSPLIVHRNAIRSRCRVLDFDLSKTEHWGWLADVALNTNCLSELGIDEKSTNEILMYVWENWDHLKERSIRVVEKMGLTILEQPHNYEKYWRMDFLQVA</sequence>
<dbReference type="SUPFAM" id="SSF52540">
    <property type="entry name" value="P-loop containing nucleoside triphosphate hydrolases"/>
    <property type="match status" value="1"/>
</dbReference>
<evidence type="ECO:0000259" key="1">
    <source>
        <dbReference type="Pfam" id="PF00004"/>
    </source>
</evidence>
<dbReference type="OrthoDB" id="61127at2"/>
<keyword evidence="3" id="KW-1185">Reference proteome</keyword>
<accession>A0A239GNC1</accession>
<evidence type="ECO:0000313" key="2">
    <source>
        <dbReference type="EMBL" id="SNS70699.1"/>
    </source>
</evidence>
<dbReference type="RefSeq" id="WP_089242356.1">
    <property type="nucleotide sequence ID" value="NZ_FZOK01000018.1"/>
</dbReference>
<dbReference type="EMBL" id="FZOK01000018">
    <property type="protein sequence ID" value="SNS70699.1"/>
    <property type="molecule type" value="Genomic_DNA"/>
</dbReference>
<evidence type="ECO:0000313" key="3">
    <source>
        <dbReference type="Proteomes" id="UP000198480"/>
    </source>
</evidence>
<reference evidence="3" key="1">
    <citation type="submission" date="2017-06" db="EMBL/GenBank/DDBJ databases">
        <authorList>
            <person name="Varghese N."/>
            <person name="Submissions S."/>
        </authorList>
    </citation>
    <scope>NUCLEOTIDE SEQUENCE [LARGE SCALE GENOMIC DNA]</scope>
    <source>
        <strain evidence="3">5C</strain>
    </source>
</reference>
<name>A0A239GNC1_9BACT</name>
<dbReference type="Gene3D" id="3.40.50.300">
    <property type="entry name" value="P-loop containing nucleotide triphosphate hydrolases"/>
    <property type="match status" value="1"/>
</dbReference>
<proteinExistence type="predicted"/>
<protein>
    <submittedName>
        <fullName evidence="2">ATPase family associated with various cellular activities (AAA)</fullName>
    </submittedName>
</protein>
<dbReference type="InterPro" id="IPR027417">
    <property type="entry name" value="P-loop_NTPase"/>
</dbReference>
<dbReference type="Pfam" id="PF00004">
    <property type="entry name" value="AAA"/>
    <property type="match status" value="1"/>
</dbReference>
<organism evidence="2 3">
    <name type="scientific">Belliella buryatensis</name>
    <dbReference type="NCBI Taxonomy" id="1500549"/>
    <lineage>
        <taxon>Bacteria</taxon>
        <taxon>Pseudomonadati</taxon>
        <taxon>Bacteroidota</taxon>
        <taxon>Cytophagia</taxon>
        <taxon>Cytophagales</taxon>
        <taxon>Cyclobacteriaceae</taxon>
        <taxon>Belliella</taxon>
    </lineage>
</organism>
<dbReference type="InterPro" id="IPR003959">
    <property type="entry name" value="ATPase_AAA_core"/>
</dbReference>
<dbReference type="GO" id="GO:0005524">
    <property type="term" value="F:ATP binding"/>
    <property type="evidence" value="ECO:0007669"/>
    <property type="project" value="InterPro"/>
</dbReference>
<dbReference type="Proteomes" id="UP000198480">
    <property type="component" value="Unassembled WGS sequence"/>
</dbReference>
<dbReference type="GO" id="GO:0016887">
    <property type="term" value="F:ATP hydrolysis activity"/>
    <property type="evidence" value="ECO:0007669"/>
    <property type="project" value="InterPro"/>
</dbReference>
<dbReference type="AlphaFoldDB" id="A0A239GNC1"/>